<name>Q1INH9_KORVE</name>
<keyword evidence="4" id="KW-0479">Metal-binding</keyword>
<sequence>MAASASPTVQRGVPPLRAGQGTSFLLRRLHSLSGIIPVGAFLVEHFVSNAFATNGPHAYAEQVKFLTGLPFAEALEWVGIYIPLLYHAIYGFYIWFRGEGNVTEYPWSGNWMYTAQRWTGLIAFIYIGWHVYTMRVLGPHLFGYTNGVPGYTLAFGKVQNEVLVTWAFLFYVVGIVAASWHFAYGIWLFCAKWGITVGDNARRKFGYVCVLIALAFIFTGFATLYSFRSSKYAGENVKVHDVETQQSAPQSNY</sequence>
<feature type="transmembrane region" description="Helical" evidence="8">
    <location>
        <begin position="205"/>
        <end position="227"/>
    </location>
</feature>
<dbReference type="EMBL" id="CP000360">
    <property type="protein sequence ID" value="ABF41571.1"/>
    <property type="molecule type" value="Genomic_DNA"/>
</dbReference>
<evidence type="ECO:0000256" key="2">
    <source>
        <dbReference type="ARBA" id="ARBA00022617"/>
    </source>
</evidence>
<dbReference type="STRING" id="204669.Acid345_2570"/>
<dbReference type="EnsemblBacteria" id="ABF41571">
    <property type="protein sequence ID" value="ABF41571"/>
    <property type="gene ID" value="Acid345_2570"/>
</dbReference>
<dbReference type="HOGENOM" id="CLU_078991_0_0_0"/>
<feature type="transmembrane region" description="Helical" evidence="8">
    <location>
        <begin position="78"/>
        <end position="96"/>
    </location>
</feature>
<comment type="subcellular location">
    <subcellularLocation>
        <location evidence="1">Membrane</location>
    </subcellularLocation>
</comment>
<reference evidence="9 10" key="1">
    <citation type="journal article" date="2009" name="Appl. Environ. Microbiol.">
        <title>Three genomes from the phylum Acidobacteria provide insight into the lifestyles of these microorganisms in soils.</title>
        <authorList>
            <person name="Ward N.L."/>
            <person name="Challacombe J.F."/>
            <person name="Janssen P.H."/>
            <person name="Henrissat B."/>
            <person name="Coutinho P.M."/>
            <person name="Wu M."/>
            <person name="Xie G."/>
            <person name="Haft D.H."/>
            <person name="Sait M."/>
            <person name="Badger J."/>
            <person name="Barabote R.D."/>
            <person name="Bradley B."/>
            <person name="Brettin T.S."/>
            <person name="Brinkac L.M."/>
            <person name="Bruce D."/>
            <person name="Creasy T."/>
            <person name="Daugherty S.C."/>
            <person name="Davidsen T.M."/>
            <person name="DeBoy R.T."/>
            <person name="Detter J.C."/>
            <person name="Dodson R.J."/>
            <person name="Durkin A.S."/>
            <person name="Ganapathy A."/>
            <person name="Gwinn-Giglio M."/>
            <person name="Han C.S."/>
            <person name="Khouri H."/>
            <person name="Kiss H."/>
            <person name="Kothari S.P."/>
            <person name="Madupu R."/>
            <person name="Nelson K.E."/>
            <person name="Nelson W.C."/>
            <person name="Paulsen I."/>
            <person name="Penn K."/>
            <person name="Ren Q."/>
            <person name="Rosovitz M.J."/>
            <person name="Selengut J.D."/>
            <person name="Shrivastava S."/>
            <person name="Sullivan S.A."/>
            <person name="Tapia R."/>
            <person name="Thompson L.S."/>
            <person name="Watkins K.L."/>
            <person name="Yang Q."/>
            <person name="Yu C."/>
            <person name="Zafar N."/>
            <person name="Zhou L."/>
            <person name="Kuske C.R."/>
        </authorList>
    </citation>
    <scope>NUCLEOTIDE SEQUENCE [LARGE SCALE GENOMIC DNA]</scope>
    <source>
        <strain evidence="9 10">Ellin345</strain>
    </source>
</reference>
<evidence type="ECO:0000313" key="10">
    <source>
        <dbReference type="Proteomes" id="UP000002432"/>
    </source>
</evidence>
<evidence type="ECO:0000256" key="1">
    <source>
        <dbReference type="ARBA" id="ARBA00004370"/>
    </source>
</evidence>
<dbReference type="AlphaFoldDB" id="Q1INH9"/>
<evidence type="ECO:0000256" key="3">
    <source>
        <dbReference type="ARBA" id="ARBA00022692"/>
    </source>
</evidence>
<keyword evidence="7 8" id="KW-0472">Membrane</keyword>
<evidence type="ECO:0000256" key="5">
    <source>
        <dbReference type="ARBA" id="ARBA00022989"/>
    </source>
</evidence>
<evidence type="ECO:0000313" key="9">
    <source>
        <dbReference type="EMBL" id="ABF41571.1"/>
    </source>
</evidence>
<dbReference type="InterPro" id="IPR034804">
    <property type="entry name" value="SQR/QFR_C/D"/>
</dbReference>
<dbReference type="GO" id="GO:0008177">
    <property type="term" value="F:succinate dehydrogenase (quinone) activity"/>
    <property type="evidence" value="ECO:0007669"/>
    <property type="project" value="UniProtKB-EC"/>
</dbReference>
<dbReference type="GO" id="GO:0016020">
    <property type="term" value="C:membrane"/>
    <property type="evidence" value="ECO:0007669"/>
    <property type="project" value="UniProtKB-SubCell"/>
</dbReference>
<dbReference type="SUPFAM" id="SSF81343">
    <property type="entry name" value="Fumarate reductase respiratory complex transmembrane subunits"/>
    <property type="match status" value="1"/>
</dbReference>
<gene>
    <name evidence="9" type="ordered locus">Acid345_2570</name>
</gene>
<dbReference type="Gene3D" id="1.20.1300.10">
    <property type="entry name" value="Fumarate reductase/succinate dehydrogenase, transmembrane subunit"/>
    <property type="match status" value="1"/>
</dbReference>
<proteinExistence type="predicted"/>
<accession>Q1INH9</accession>
<keyword evidence="2" id="KW-0349">Heme</keyword>
<keyword evidence="9" id="KW-0560">Oxidoreductase</keyword>
<feature type="transmembrane region" description="Helical" evidence="8">
    <location>
        <begin position="162"/>
        <end position="184"/>
    </location>
</feature>
<keyword evidence="5 8" id="KW-1133">Transmembrane helix</keyword>
<protein>
    <submittedName>
        <fullName evidence="9">Succinate dehydrogenase subunit C</fullName>
        <ecNumber evidence="9">1.3.5.1</ecNumber>
    </submittedName>
</protein>
<dbReference type="InterPro" id="IPR000701">
    <property type="entry name" value="SuccDH_FuR_B_TM-su"/>
</dbReference>
<evidence type="ECO:0000256" key="8">
    <source>
        <dbReference type="SAM" id="Phobius"/>
    </source>
</evidence>
<dbReference type="EC" id="1.3.5.1" evidence="9"/>
<dbReference type="GO" id="GO:0046872">
    <property type="term" value="F:metal ion binding"/>
    <property type="evidence" value="ECO:0007669"/>
    <property type="project" value="UniProtKB-KW"/>
</dbReference>
<keyword evidence="3 8" id="KW-0812">Transmembrane</keyword>
<evidence type="ECO:0000256" key="4">
    <source>
        <dbReference type="ARBA" id="ARBA00022723"/>
    </source>
</evidence>
<evidence type="ECO:0000256" key="6">
    <source>
        <dbReference type="ARBA" id="ARBA00023004"/>
    </source>
</evidence>
<dbReference type="KEGG" id="aba:Acid345_2570"/>
<evidence type="ECO:0000256" key="7">
    <source>
        <dbReference type="ARBA" id="ARBA00023136"/>
    </source>
</evidence>
<keyword evidence="10" id="KW-1185">Reference proteome</keyword>
<organism evidence="9 10">
    <name type="scientific">Koribacter versatilis (strain Ellin345)</name>
    <dbReference type="NCBI Taxonomy" id="204669"/>
    <lineage>
        <taxon>Bacteria</taxon>
        <taxon>Pseudomonadati</taxon>
        <taxon>Acidobacteriota</taxon>
        <taxon>Terriglobia</taxon>
        <taxon>Terriglobales</taxon>
        <taxon>Candidatus Korobacteraceae</taxon>
        <taxon>Candidatus Korobacter</taxon>
    </lineage>
</organism>
<dbReference type="Proteomes" id="UP000002432">
    <property type="component" value="Chromosome"/>
</dbReference>
<keyword evidence="6" id="KW-0408">Iron</keyword>
<feature type="transmembrane region" description="Helical" evidence="8">
    <location>
        <begin position="117"/>
        <end position="142"/>
    </location>
</feature>
<dbReference type="eggNOG" id="COG2009">
    <property type="taxonomic scope" value="Bacteria"/>
</dbReference>
<dbReference type="Pfam" id="PF01127">
    <property type="entry name" value="Sdh_cyt"/>
    <property type="match status" value="1"/>
</dbReference>